<sequence>MLCWKKKANLFTIFTLTCTLMLVFTCFYWSQQLIHPASLKSILTCRGQFAQDTITPLSDNKTFVITAYFDNRENITRVLSIVQRLEVKHLYCWFCCSLNANVSITVAKIKIGCHRKFPYSVADVLCVEPMNCNPTYVSIHWSPEGDIDQLPTFNIRNRVPKTFSTEFTVCISTMFGNYNNVLQFIQALEMYKLLGAQKVMIYKTNCSQLMEKVLQYYITEGTVEVLLWPINEYLRISPNWHYVNDGKDIGYYAQLATLNDCIYRNMYRSKFVILIDLDEIILPQKHQSWKEMMDELQKQHPDVGMFLFQRFLFPANTLYTMDAFNLSFWTSIPGVNILQYTYRQAQVQAPGKLIVDPRKVIHTSVHKIIKGLGRTQTVSLEMAFIQHCRSVPHSKLQKANLVRDRVLWRYNSSLIKNVNQVIQNVIGN</sequence>
<dbReference type="GO" id="GO:0016757">
    <property type="term" value="F:glycosyltransferase activity"/>
    <property type="evidence" value="ECO:0007669"/>
    <property type="project" value="UniProtKB-UniRule"/>
</dbReference>
<dbReference type="AlphaFoldDB" id="A0A6P7YJY9"/>
<evidence type="ECO:0000256" key="6">
    <source>
        <dbReference type="ARBA" id="ARBA00022989"/>
    </source>
</evidence>
<comment type="similarity">
    <text evidence="2 8">Belongs to the glycosyltransferase 92 family.</text>
</comment>
<evidence type="ECO:0000256" key="2">
    <source>
        <dbReference type="ARBA" id="ARBA00007647"/>
    </source>
</evidence>
<name>A0A6P7YJY9_9AMPH</name>
<evidence type="ECO:0000256" key="3">
    <source>
        <dbReference type="ARBA" id="ARBA00022676"/>
    </source>
</evidence>
<evidence type="ECO:0000256" key="4">
    <source>
        <dbReference type="ARBA" id="ARBA00022679"/>
    </source>
</evidence>
<dbReference type="GO" id="GO:0016020">
    <property type="term" value="C:membrane"/>
    <property type="evidence" value="ECO:0007669"/>
    <property type="project" value="UniProtKB-SubCell"/>
</dbReference>
<keyword evidence="3 8" id="KW-0328">Glycosyltransferase</keyword>
<evidence type="ECO:0000256" key="8">
    <source>
        <dbReference type="RuleBase" id="RU366017"/>
    </source>
</evidence>
<proteinExistence type="inferred from homology"/>
<keyword evidence="5 8" id="KW-0812">Transmembrane</keyword>
<evidence type="ECO:0000256" key="5">
    <source>
        <dbReference type="ARBA" id="ARBA00022692"/>
    </source>
</evidence>
<dbReference type="Proteomes" id="UP000515156">
    <property type="component" value="Chromosome 6"/>
</dbReference>
<keyword evidence="6 8" id="KW-1133">Transmembrane helix</keyword>
<dbReference type="OrthoDB" id="2526284at2759"/>
<dbReference type="PANTHER" id="PTHR21461">
    <property type="entry name" value="GLYCOSYLTRANSFERASE FAMILY 92 PROTEIN"/>
    <property type="match status" value="1"/>
</dbReference>
<dbReference type="EC" id="2.4.1.-" evidence="8"/>
<gene>
    <name evidence="10" type="primary">LOC115472969</name>
</gene>
<dbReference type="InParanoid" id="A0A6P7YJY9"/>
<evidence type="ECO:0000313" key="9">
    <source>
        <dbReference type="Proteomes" id="UP000515156"/>
    </source>
</evidence>
<evidence type="ECO:0000256" key="7">
    <source>
        <dbReference type="ARBA" id="ARBA00023136"/>
    </source>
</evidence>
<accession>A0A6P7YJY9</accession>
<reference evidence="10" key="1">
    <citation type="submission" date="2025-08" db="UniProtKB">
        <authorList>
            <consortium name="RefSeq"/>
        </authorList>
    </citation>
    <scope>IDENTIFICATION</scope>
</reference>
<feature type="transmembrane region" description="Helical" evidence="8">
    <location>
        <begin position="12"/>
        <end position="30"/>
    </location>
</feature>
<evidence type="ECO:0000256" key="1">
    <source>
        <dbReference type="ARBA" id="ARBA00004167"/>
    </source>
</evidence>
<dbReference type="RefSeq" id="XP_030063385.1">
    <property type="nucleotide sequence ID" value="XM_030207525.1"/>
</dbReference>
<dbReference type="GO" id="GO:0005737">
    <property type="term" value="C:cytoplasm"/>
    <property type="evidence" value="ECO:0007669"/>
    <property type="project" value="TreeGrafter"/>
</dbReference>
<evidence type="ECO:0000313" key="10">
    <source>
        <dbReference type="RefSeq" id="XP_030063385.1"/>
    </source>
</evidence>
<dbReference type="InterPro" id="IPR008166">
    <property type="entry name" value="Glyco_transf_92"/>
</dbReference>
<keyword evidence="9" id="KW-1185">Reference proteome</keyword>
<keyword evidence="7 8" id="KW-0472">Membrane</keyword>
<dbReference type="Pfam" id="PF01697">
    <property type="entry name" value="Glyco_transf_92"/>
    <property type="match status" value="1"/>
</dbReference>
<comment type="subcellular location">
    <subcellularLocation>
        <location evidence="1">Membrane</location>
        <topology evidence="1">Single-pass membrane protein</topology>
    </subcellularLocation>
</comment>
<protein>
    <recommendedName>
        <fullName evidence="8">Glycosyltransferase family 92 protein</fullName>
        <ecNumber evidence="8">2.4.1.-</ecNumber>
    </recommendedName>
</protein>
<organism evidence="9 10">
    <name type="scientific">Microcaecilia unicolor</name>
    <dbReference type="NCBI Taxonomy" id="1415580"/>
    <lineage>
        <taxon>Eukaryota</taxon>
        <taxon>Metazoa</taxon>
        <taxon>Chordata</taxon>
        <taxon>Craniata</taxon>
        <taxon>Vertebrata</taxon>
        <taxon>Euteleostomi</taxon>
        <taxon>Amphibia</taxon>
        <taxon>Gymnophiona</taxon>
        <taxon>Siphonopidae</taxon>
        <taxon>Microcaecilia</taxon>
    </lineage>
</organism>
<dbReference type="PANTHER" id="PTHR21461:SF69">
    <property type="entry name" value="GLYCOSYLTRANSFERASE FAMILY 92 PROTEIN"/>
    <property type="match status" value="1"/>
</dbReference>
<dbReference type="GeneID" id="115472969"/>
<keyword evidence="4 8" id="KW-0808">Transferase</keyword>
<dbReference type="KEGG" id="muo:115472969"/>